<proteinExistence type="inferred from homology"/>
<evidence type="ECO:0000259" key="3">
    <source>
        <dbReference type="Pfam" id="PF04717"/>
    </source>
</evidence>
<sequence length="1001" mass="105903">MHSLEDVRDALASLIRIDDATRLYRLELPDAPAGLLVERWRGREALSQGFEWWVDALSPDAGLSLDGWLGRPARLLTRLADGGRAARTGLVREAACIGTDGGMARYRLCLVPWTWLLTQGRHSRVFQERSVAEIVETVFAGYAPLAAWRLGDDVGPFLAQARPRSYCVQYRESDLDFIGRLLAEEGLGWRLEESEDDACGHRMVVFADSAGQPEDPGSEQHGGVRFHRSDATESHDSILAFGRRRGIGAGRLTLISSDYRTCQASSAQLPLESAGETDAALEAYDPSGAYAFAGSGEAERLAGLLAQAREARQQAWFGQGTARSFRAGTWFRLTQAPAQGETPPSEVLITRIHHAGVNNLPLDLRQGVGTRLGPAPAWPRDADADADVVEGERAILARAEAVGYANRFEGVDRERPWRPVLADDTGARLNPRPTAPGYQTAIVVGAEGQSSASGAQELHCDRLGRIRVRFHWQQRPGEGEAADSCWLRVAQRYAGPGVGSQFLPRIGQEVLVAFLEGDIDRPVVTGALFNGQGEAGVAPTPGGKSADADAAGAYAQAADHRSSAQANLAGGHAPPWHGTGAGEDAHRNGAALWGVKSKEWGGEGHSRLVLDDSDGQLRLQLATTQAASQLNLGHLIHQADNYRGSFRGEGFELRTDAWGAVRAEAGLWLSAYDKPGGTPAGDAVGPVALLGQLRALGETFSSAAATHQTVRLAGHEGAHAAAASRLVDDSAPLQALLASAKTTVPGDAYDAARGAAAERSPAAGENRIPHTGDALLGLAAPAGIGLVAGQGLTWAVGETLTLASGQASHLAVAGNLRLHAGQTIGMLAAAVEGQSEESTLSLVAGEGELDFQAQNDQLKLQSKEQLKLVSANAELEMAAGKTIHLATAGGASLTIEDGNIVVACPGEIRVHAGKKSFVGPTQLSREMNAWPETKFDERVRVVFPNQEPAMNYRYEYVRGDGARIQGVTDMDGWADVQKALGAETFVIRLLGPAVGSSGGTA</sequence>
<dbReference type="Gene3D" id="3.55.50.10">
    <property type="entry name" value="Baseplate protein-like domains"/>
    <property type="match status" value="1"/>
</dbReference>
<dbReference type="EMBL" id="JARXRM010000035">
    <property type="protein sequence ID" value="MDH5823747.1"/>
    <property type="molecule type" value="Genomic_DNA"/>
</dbReference>
<dbReference type="Gene3D" id="2.30.110.50">
    <property type="match status" value="1"/>
</dbReference>
<gene>
    <name evidence="6" type="ORF">QFW77_12190</name>
</gene>
<comment type="caution">
    <text evidence="6">The sequence shown here is derived from an EMBL/GenBank/DDBJ whole genome shotgun (WGS) entry which is preliminary data.</text>
</comment>
<comment type="similarity">
    <text evidence="1">Belongs to the VgrG protein family.</text>
</comment>
<dbReference type="NCBIfam" id="TIGR03361">
    <property type="entry name" value="VI_Rhs_Vgr"/>
    <property type="match status" value="1"/>
</dbReference>
<dbReference type="SUPFAM" id="SSF69255">
    <property type="entry name" value="gp5 N-terminal domain-like"/>
    <property type="match status" value="1"/>
</dbReference>
<dbReference type="InterPro" id="IPR006533">
    <property type="entry name" value="T6SS_Vgr_RhsGE"/>
</dbReference>
<evidence type="ECO:0000313" key="7">
    <source>
        <dbReference type="Proteomes" id="UP001156940"/>
    </source>
</evidence>
<dbReference type="Proteomes" id="UP001156940">
    <property type="component" value="Unassembled WGS sequence"/>
</dbReference>
<feature type="region of interest" description="Disordered" evidence="2">
    <location>
        <begin position="535"/>
        <end position="585"/>
    </location>
</feature>
<dbReference type="InterPro" id="IPR037026">
    <property type="entry name" value="Vgr_OB-fold_dom_sf"/>
</dbReference>
<dbReference type="InterPro" id="IPR028244">
    <property type="entry name" value="T6SS_Rhs_Vgr_dom"/>
</dbReference>
<feature type="domain" description="Putative type VI secretion system Rhs element associated Vgr" evidence="5">
    <location>
        <begin position="598"/>
        <end position="704"/>
    </location>
</feature>
<evidence type="ECO:0000256" key="1">
    <source>
        <dbReference type="ARBA" id="ARBA00005558"/>
    </source>
</evidence>
<dbReference type="InterPro" id="IPR017847">
    <property type="entry name" value="T6SS_RhsGE_Vgr_subset"/>
</dbReference>
<evidence type="ECO:0000256" key="2">
    <source>
        <dbReference type="SAM" id="MobiDB-lite"/>
    </source>
</evidence>
<organism evidence="6 7">
    <name type="scientific">Luteimonas endophytica</name>
    <dbReference type="NCBI Taxonomy" id="3042023"/>
    <lineage>
        <taxon>Bacteria</taxon>
        <taxon>Pseudomonadati</taxon>
        <taxon>Pseudomonadota</taxon>
        <taxon>Gammaproteobacteria</taxon>
        <taxon>Lysobacterales</taxon>
        <taxon>Lysobacteraceae</taxon>
        <taxon>Luteimonas</taxon>
    </lineage>
</organism>
<dbReference type="NCBIfam" id="TIGR01646">
    <property type="entry name" value="vgr_GE"/>
    <property type="match status" value="1"/>
</dbReference>
<reference evidence="6 7" key="1">
    <citation type="submission" date="2023-04" db="EMBL/GenBank/DDBJ databases">
        <title>Luteimonas endophyticus RD2P54.</title>
        <authorList>
            <person name="Sun J.-Q."/>
        </authorList>
    </citation>
    <scope>NUCLEOTIDE SEQUENCE [LARGE SCALE GENOMIC DNA]</scope>
    <source>
        <strain evidence="6 7">RD2P54</strain>
    </source>
</reference>
<feature type="domain" description="Gp5/Type VI secretion system Vgr protein OB-fold" evidence="3">
    <location>
        <begin position="461"/>
        <end position="529"/>
    </location>
</feature>
<dbReference type="Gene3D" id="4.10.220.110">
    <property type="match status" value="1"/>
</dbReference>
<dbReference type="Pfam" id="PF05954">
    <property type="entry name" value="Phage_GPD"/>
    <property type="match status" value="1"/>
</dbReference>
<dbReference type="SUPFAM" id="SSF69279">
    <property type="entry name" value="Phage tail proteins"/>
    <property type="match status" value="2"/>
</dbReference>
<dbReference type="InterPro" id="IPR006531">
    <property type="entry name" value="Gp5/Vgr_OB"/>
</dbReference>
<evidence type="ECO:0000259" key="4">
    <source>
        <dbReference type="Pfam" id="PF10106"/>
    </source>
</evidence>
<evidence type="ECO:0000259" key="5">
    <source>
        <dbReference type="Pfam" id="PF13296"/>
    </source>
</evidence>
<evidence type="ECO:0000313" key="6">
    <source>
        <dbReference type="EMBL" id="MDH5823747.1"/>
    </source>
</evidence>
<accession>A0ABT6JAW6</accession>
<name>A0ABT6JAW6_9GAMM</name>
<feature type="compositionally biased region" description="Low complexity" evidence="2">
    <location>
        <begin position="548"/>
        <end position="557"/>
    </location>
</feature>
<dbReference type="Gene3D" id="2.40.50.230">
    <property type="entry name" value="Gp5 N-terminal domain"/>
    <property type="match status" value="1"/>
</dbReference>
<dbReference type="RefSeq" id="WP_280575000.1">
    <property type="nucleotide sequence ID" value="NZ_JARXRM010000035.1"/>
</dbReference>
<keyword evidence="7" id="KW-1185">Reference proteome</keyword>
<feature type="domain" description="DUF2345" evidence="4">
    <location>
        <begin position="764"/>
        <end position="920"/>
    </location>
</feature>
<protein>
    <submittedName>
        <fullName evidence="6">Type VI secretion system Vgr family protein</fullName>
    </submittedName>
</protein>
<dbReference type="Pfam" id="PF04717">
    <property type="entry name" value="Phage_base_V"/>
    <property type="match status" value="1"/>
</dbReference>
<dbReference type="Pfam" id="PF13296">
    <property type="entry name" value="T6SS_Vgr"/>
    <property type="match status" value="1"/>
</dbReference>
<dbReference type="InterPro" id="IPR018769">
    <property type="entry name" value="VgrG2_DUF2345"/>
</dbReference>
<dbReference type="Pfam" id="PF10106">
    <property type="entry name" value="DUF2345"/>
    <property type="match status" value="1"/>
</dbReference>